<evidence type="ECO:0000313" key="4">
    <source>
        <dbReference type="Proteomes" id="UP000268093"/>
    </source>
</evidence>
<dbReference type="AlphaFoldDB" id="A0A433ARC7"/>
<dbReference type="OrthoDB" id="2019572at2759"/>
<name>A0A433ARC7_9FUNG</name>
<proteinExistence type="predicted"/>
<feature type="domain" description="Glyoxal oxidase N-terminal" evidence="2">
    <location>
        <begin position="58"/>
        <end position="349"/>
    </location>
</feature>
<dbReference type="InterPro" id="IPR037293">
    <property type="entry name" value="Gal_Oxidase_central_sf"/>
</dbReference>
<sequence length="350" mass="38866">MRISFAVAVLAALHLGTALASPAKRQDYYDEDDPPFSSPNYARAGKMEQIGRTGVTAMHAVLLNERKILIIDRCEFGSIVAQPFFVLPEENEAHFDSGEAAWSTEYDIELNQYRALRLKTNSFCSAGGFLGNGTFISTGGGQRTGRTYHALSGFQSVRQFNPCTDDSCIWTEYPNGKMGDNRWYPTVEQLPDGSIFIIGGSSKPVQYNDELHNTPTYEFWPSRGAAIYMPFLQETLKNNLYPFVHLLPSGNLWIFANRRSIIFDPSANIIVRELPEIPGNSRSYPLTGTSVLLPLRPENGYHAEVLVCGGSEGVEHHAKGRADATCGRLDLDAPAARWGMETFVFPRLMP</sequence>
<keyword evidence="4" id="KW-1185">Reference proteome</keyword>
<accession>A0A433ARC7</accession>
<dbReference type="PANTHER" id="PTHR32208">
    <property type="entry name" value="SECRETED PROTEIN-RELATED"/>
    <property type="match status" value="1"/>
</dbReference>
<gene>
    <name evidence="3" type="ORF">BC936DRAFT_140529</name>
</gene>
<evidence type="ECO:0000313" key="3">
    <source>
        <dbReference type="EMBL" id="RUP05149.1"/>
    </source>
</evidence>
<organism evidence="3 4">
    <name type="scientific">Jimgerdemannia flammicorona</name>
    <dbReference type="NCBI Taxonomy" id="994334"/>
    <lineage>
        <taxon>Eukaryota</taxon>
        <taxon>Fungi</taxon>
        <taxon>Fungi incertae sedis</taxon>
        <taxon>Mucoromycota</taxon>
        <taxon>Mucoromycotina</taxon>
        <taxon>Endogonomycetes</taxon>
        <taxon>Endogonales</taxon>
        <taxon>Endogonaceae</taxon>
        <taxon>Jimgerdemannia</taxon>
    </lineage>
</organism>
<keyword evidence="1" id="KW-0732">Signal</keyword>
<evidence type="ECO:0000256" key="1">
    <source>
        <dbReference type="SAM" id="SignalP"/>
    </source>
</evidence>
<dbReference type="SUPFAM" id="SSF50965">
    <property type="entry name" value="Galactose oxidase, central domain"/>
    <property type="match status" value="1"/>
</dbReference>
<dbReference type="InterPro" id="IPR011043">
    <property type="entry name" value="Gal_Oxase/kelch_b-propeller"/>
</dbReference>
<dbReference type="Proteomes" id="UP000268093">
    <property type="component" value="Unassembled WGS sequence"/>
</dbReference>
<dbReference type="InterPro" id="IPR009880">
    <property type="entry name" value="Glyoxal_oxidase_N"/>
</dbReference>
<dbReference type="PANTHER" id="PTHR32208:SF21">
    <property type="entry name" value="LOW QUALITY PROTEIN: ALDEHYDE OXIDASE GLOX-LIKE"/>
    <property type="match status" value="1"/>
</dbReference>
<protein>
    <submittedName>
        <fullName evidence="3">Glyoxal oxidase N-terminus-domain-containing protein</fullName>
    </submittedName>
</protein>
<feature type="signal peptide" evidence="1">
    <location>
        <begin position="1"/>
        <end position="20"/>
    </location>
</feature>
<comment type="caution">
    <text evidence="3">The sequence shown here is derived from an EMBL/GenBank/DDBJ whole genome shotgun (WGS) entry which is preliminary data.</text>
</comment>
<dbReference type="Pfam" id="PF07250">
    <property type="entry name" value="Glyoxal_oxid_N"/>
    <property type="match status" value="1"/>
</dbReference>
<dbReference type="Gene3D" id="2.130.10.80">
    <property type="entry name" value="Galactose oxidase/kelch, beta-propeller"/>
    <property type="match status" value="1"/>
</dbReference>
<reference evidence="3 4" key="1">
    <citation type="journal article" date="2018" name="New Phytol.">
        <title>Phylogenomics of Endogonaceae and evolution of mycorrhizas within Mucoromycota.</title>
        <authorList>
            <person name="Chang Y."/>
            <person name="Desiro A."/>
            <person name="Na H."/>
            <person name="Sandor L."/>
            <person name="Lipzen A."/>
            <person name="Clum A."/>
            <person name="Barry K."/>
            <person name="Grigoriev I.V."/>
            <person name="Martin F.M."/>
            <person name="Stajich J.E."/>
            <person name="Smith M.E."/>
            <person name="Bonito G."/>
            <person name="Spatafora J.W."/>
        </authorList>
    </citation>
    <scope>NUCLEOTIDE SEQUENCE [LARGE SCALE GENOMIC DNA]</scope>
    <source>
        <strain evidence="3 4">GMNB39</strain>
    </source>
</reference>
<dbReference type="EMBL" id="RBNI01017215">
    <property type="protein sequence ID" value="RUP05149.1"/>
    <property type="molecule type" value="Genomic_DNA"/>
</dbReference>
<evidence type="ECO:0000259" key="2">
    <source>
        <dbReference type="Pfam" id="PF07250"/>
    </source>
</evidence>
<feature type="chain" id="PRO_5019231546" evidence="1">
    <location>
        <begin position="21"/>
        <end position="350"/>
    </location>
</feature>
<feature type="non-terminal residue" evidence="3">
    <location>
        <position position="350"/>
    </location>
</feature>